<dbReference type="OrthoDB" id="6429143at2759"/>
<accession>A0A087TRG2</accession>
<dbReference type="Proteomes" id="UP000054359">
    <property type="component" value="Unassembled WGS sequence"/>
</dbReference>
<protein>
    <submittedName>
        <fullName evidence="1">Uncharacterized protein</fullName>
    </submittedName>
</protein>
<feature type="non-terminal residue" evidence="1">
    <location>
        <position position="200"/>
    </location>
</feature>
<dbReference type="EMBL" id="KK116403">
    <property type="protein sequence ID" value="KFM67701.1"/>
    <property type="molecule type" value="Genomic_DNA"/>
</dbReference>
<proteinExistence type="predicted"/>
<evidence type="ECO:0000313" key="1">
    <source>
        <dbReference type="EMBL" id="KFM67701.1"/>
    </source>
</evidence>
<organism evidence="1 2">
    <name type="scientific">Stegodyphus mimosarum</name>
    <name type="common">African social velvet spider</name>
    <dbReference type="NCBI Taxonomy" id="407821"/>
    <lineage>
        <taxon>Eukaryota</taxon>
        <taxon>Metazoa</taxon>
        <taxon>Ecdysozoa</taxon>
        <taxon>Arthropoda</taxon>
        <taxon>Chelicerata</taxon>
        <taxon>Arachnida</taxon>
        <taxon>Araneae</taxon>
        <taxon>Araneomorphae</taxon>
        <taxon>Entelegynae</taxon>
        <taxon>Eresoidea</taxon>
        <taxon>Eresidae</taxon>
        <taxon>Stegodyphus</taxon>
    </lineage>
</organism>
<gene>
    <name evidence="1" type="ORF">X975_07105</name>
</gene>
<evidence type="ECO:0000313" key="2">
    <source>
        <dbReference type="Proteomes" id="UP000054359"/>
    </source>
</evidence>
<reference evidence="1 2" key="1">
    <citation type="submission" date="2013-11" db="EMBL/GenBank/DDBJ databases">
        <title>Genome sequencing of Stegodyphus mimosarum.</title>
        <authorList>
            <person name="Bechsgaard J."/>
        </authorList>
    </citation>
    <scope>NUCLEOTIDE SEQUENCE [LARGE SCALE GENOMIC DNA]</scope>
</reference>
<keyword evidence="2" id="KW-1185">Reference proteome</keyword>
<name>A0A087TRG2_STEMI</name>
<sequence length="200" mass="21902">MNCSGSSNGYEVHGGILINPCENPPSIEFFVDIPDLYVNNWKRKFYHGDSFTLTSNLGGELELQKEKNKLILGLSLHVIYGKNGTHPLFPLLHFPVKFPVFQNVVFSVPGCLAFEDHVTQDHISVTPLPSPKSSVLTSKGVIADQGNCSITNSSCLENQICKQIDKLQPNGVCVCISNYVRDDSGNCVYNPAAETTTKSP</sequence>
<dbReference type="AlphaFoldDB" id="A0A087TRG2"/>